<protein>
    <submittedName>
        <fullName evidence="2">Uncharacterized protein</fullName>
    </submittedName>
</protein>
<keyword evidence="3" id="KW-1185">Reference proteome</keyword>
<dbReference type="Proteomes" id="UP000266723">
    <property type="component" value="Unassembled WGS sequence"/>
</dbReference>
<evidence type="ECO:0000256" key="1">
    <source>
        <dbReference type="SAM" id="MobiDB-lite"/>
    </source>
</evidence>
<gene>
    <name evidence="2" type="ORF">DY000_02006236</name>
</gene>
<proteinExistence type="predicted"/>
<accession>A0ABQ7CAW6</accession>
<comment type="caution">
    <text evidence="2">The sequence shown here is derived from an EMBL/GenBank/DDBJ whole genome shotgun (WGS) entry which is preliminary data.</text>
</comment>
<dbReference type="EMBL" id="QGKV02000832">
    <property type="protein sequence ID" value="KAF3548722.1"/>
    <property type="molecule type" value="Genomic_DNA"/>
</dbReference>
<organism evidence="2 3">
    <name type="scientific">Brassica cretica</name>
    <name type="common">Mustard</name>
    <dbReference type="NCBI Taxonomy" id="69181"/>
    <lineage>
        <taxon>Eukaryota</taxon>
        <taxon>Viridiplantae</taxon>
        <taxon>Streptophyta</taxon>
        <taxon>Embryophyta</taxon>
        <taxon>Tracheophyta</taxon>
        <taxon>Spermatophyta</taxon>
        <taxon>Magnoliopsida</taxon>
        <taxon>eudicotyledons</taxon>
        <taxon>Gunneridae</taxon>
        <taxon>Pentapetalae</taxon>
        <taxon>rosids</taxon>
        <taxon>malvids</taxon>
        <taxon>Brassicales</taxon>
        <taxon>Brassicaceae</taxon>
        <taxon>Brassiceae</taxon>
        <taxon>Brassica</taxon>
    </lineage>
</organism>
<name>A0ABQ7CAW6_BRACR</name>
<feature type="region of interest" description="Disordered" evidence="1">
    <location>
        <begin position="1"/>
        <end position="22"/>
    </location>
</feature>
<sequence>MAEWVHDGMVTGTDPAALGPSSGDPTVLWATIVRLYWGCRAVTRMYCWPRSVESSSPSLCDKELGYCRGFRRGK</sequence>
<reference evidence="2 3" key="1">
    <citation type="journal article" date="2020" name="BMC Genomics">
        <title>Intraspecific diversification of the crop wild relative Brassica cretica Lam. using demographic model selection.</title>
        <authorList>
            <person name="Kioukis A."/>
            <person name="Michalopoulou V.A."/>
            <person name="Briers L."/>
            <person name="Pirintsos S."/>
            <person name="Studholme D.J."/>
            <person name="Pavlidis P."/>
            <person name="Sarris P.F."/>
        </authorList>
    </citation>
    <scope>NUCLEOTIDE SEQUENCE [LARGE SCALE GENOMIC DNA]</scope>
    <source>
        <strain evidence="3">cv. PFS-1207/04</strain>
    </source>
</reference>
<evidence type="ECO:0000313" key="3">
    <source>
        <dbReference type="Proteomes" id="UP000266723"/>
    </source>
</evidence>
<evidence type="ECO:0000313" key="2">
    <source>
        <dbReference type="EMBL" id="KAF3548722.1"/>
    </source>
</evidence>